<dbReference type="AlphaFoldDB" id="A0A5J9T2J9"/>
<reference evidence="1 2" key="1">
    <citation type="journal article" date="2019" name="Sci. Rep.">
        <title>A high-quality genome of Eragrostis curvula grass provides insights into Poaceae evolution and supports new strategies to enhance forage quality.</title>
        <authorList>
            <person name="Carballo J."/>
            <person name="Santos B.A.C.M."/>
            <person name="Zappacosta D."/>
            <person name="Garbus I."/>
            <person name="Selva J.P."/>
            <person name="Gallo C.A."/>
            <person name="Diaz A."/>
            <person name="Albertini E."/>
            <person name="Caccamo M."/>
            <person name="Echenique V."/>
        </authorList>
    </citation>
    <scope>NUCLEOTIDE SEQUENCE [LARGE SCALE GENOMIC DNA]</scope>
    <source>
        <strain evidence="2">cv. Victoria</strain>
        <tissue evidence="1">Leaf</tissue>
    </source>
</reference>
<gene>
    <name evidence="1" type="ORF">EJB05_48775</name>
</gene>
<evidence type="ECO:0000313" key="1">
    <source>
        <dbReference type="EMBL" id="TVU05606.1"/>
    </source>
</evidence>
<dbReference type="EMBL" id="RWGY01000051">
    <property type="protein sequence ID" value="TVU05606.1"/>
    <property type="molecule type" value="Genomic_DNA"/>
</dbReference>
<organism evidence="1 2">
    <name type="scientific">Eragrostis curvula</name>
    <name type="common">weeping love grass</name>
    <dbReference type="NCBI Taxonomy" id="38414"/>
    <lineage>
        <taxon>Eukaryota</taxon>
        <taxon>Viridiplantae</taxon>
        <taxon>Streptophyta</taxon>
        <taxon>Embryophyta</taxon>
        <taxon>Tracheophyta</taxon>
        <taxon>Spermatophyta</taxon>
        <taxon>Magnoliopsida</taxon>
        <taxon>Liliopsida</taxon>
        <taxon>Poales</taxon>
        <taxon>Poaceae</taxon>
        <taxon>PACMAD clade</taxon>
        <taxon>Chloridoideae</taxon>
        <taxon>Eragrostideae</taxon>
        <taxon>Eragrostidinae</taxon>
        <taxon>Eragrostis</taxon>
    </lineage>
</organism>
<name>A0A5J9T2J9_9POAL</name>
<accession>A0A5J9T2J9</accession>
<sequence>MADKMSSKVLRSAEFGPSNRTRKYTERSAVKARRLHYGRKCCGKSVLVKMVKKKCRLAYRILVDFQVWIEDTLLREMSSYAIISIGKIFHAKISVCVWSNNVISPCAAPRNDEGWHGYDGEIAVIQSQEGCNFTKEPLPKEDENDDRIDVVDYEIDPLEQQIEEMARLEARIEHRTRDLAPHMNIKLTNPNTMMSEIDMQHESSGELSQTDPLEEDGFKTAVAYKAVSLIRRWKILLKEDGQAQVDTLVEKIELQLEQLSNNG</sequence>
<feature type="non-terminal residue" evidence="1">
    <location>
        <position position="1"/>
    </location>
</feature>
<evidence type="ECO:0000313" key="2">
    <source>
        <dbReference type="Proteomes" id="UP000324897"/>
    </source>
</evidence>
<dbReference type="Proteomes" id="UP000324897">
    <property type="component" value="Unassembled WGS sequence"/>
</dbReference>
<proteinExistence type="predicted"/>
<comment type="caution">
    <text evidence="1">The sequence shown here is derived from an EMBL/GenBank/DDBJ whole genome shotgun (WGS) entry which is preliminary data.</text>
</comment>
<protein>
    <submittedName>
        <fullName evidence="1">Uncharacterized protein</fullName>
    </submittedName>
</protein>
<dbReference type="Gramene" id="TVU05606">
    <property type="protein sequence ID" value="TVU05606"/>
    <property type="gene ID" value="EJB05_48775"/>
</dbReference>
<keyword evidence="2" id="KW-1185">Reference proteome</keyword>